<dbReference type="EMBL" id="JAVHNR010000005">
    <property type="protein sequence ID" value="KAK6342699.1"/>
    <property type="molecule type" value="Genomic_DNA"/>
</dbReference>
<dbReference type="SUPFAM" id="SSF48371">
    <property type="entry name" value="ARM repeat"/>
    <property type="match status" value="1"/>
</dbReference>
<name>A0AAN8MWB1_9PEZI</name>
<feature type="region of interest" description="Disordered" evidence="2">
    <location>
        <begin position="1"/>
        <end position="38"/>
    </location>
</feature>
<evidence type="ECO:0008006" key="5">
    <source>
        <dbReference type="Google" id="ProtNLM"/>
    </source>
</evidence>
<dbReference type="PANTHER" id="PTHR12790:SF0">
    <property type="entry name" value="RNA POLYMERASE I-SPECIFIC TRANSCRIPTION INITIATION FACTOR RRN3-RELATED"/>
    <property type="match status" value="1"/>
</dbReference>
<feature type="region of interest" description="Disordered" evidence="2">
    <location>
        <begin position="288"/>
        <end position="328"/>
    </location>
</feature>
<feature type="compositionally biased region" description="Acidic residues" evidence="2">
    <location>
        <begin position="626"/>
        <end position="673"/>
    </location>
</feature>
<dbReference type="PANTHER" id="PTHR12790">
    <property type="entry name" value="TRANSCRIPTION INITIATION FACTOR IA RRN3"/>
    <property type="match status" value="1"/>
</dbReference>
<dbReference type="GO" id="GO:0001181">
    <property type="term" value="F:RNA polymerase I general transcription initiation factor activity"/>
    <property type="evidence" value="ECO:0007669"/>
    <property type="project" value="InterPro"/>
</dbReference>
<dbReference type="Pfam" id="PF05327">
    <property type="entry name" value="RRN3"/>
    <property type="match status" value="1"/>
</dbReference>
<organism evidence="3 4">
    <name type="scientific">Orbilia javanica</name>
    <dbReference type="NCBI Taxonomy" id="47235"/>
    <lineage>
        <taxon>Eukaryota</taxon>
        <taxon>Fungi</taxon>
        <taxon>Dikarya</taxon>
        <taxon>Ascomycota</taxon>
        <taxon>Pezizomycotina</taxon>
        <taxon>Orbiliomycetes</taxon>
        <taxon>Orbiliales</taxon>
        <taxon>Orbiliaceae</taxon>
        <taxon>Orbilia</taxon>
    </lineage>
</organism>
<evidence type="ECO:0000313" key="3">
    <source>
        <dbReference type="EMBL" id="KAK6342699.1"/>
    </source>
</evidence>
<comment type="similarity">
    <text evidence="1">Belongs to the RRN3 family.</text>
</comment>
<evidence type="ECO:0000256" key="2">
    <source>
        <dbReference type="SAM" id="MobiDB-lite"/>
    </source>
</evidence>
<gene>
    <name evidence="3" type="ORF">TWF718_008091</name>
</gene>
<dbReference type="GO" id="GO:0005634">
    <property type="term" value="C:nucleus"/>
    <property type="evidence" value="ECO:0007669"/>
    <property type="project" value="TreeGrafter"/>
</dbReference>
<proteinExistence type="inferred from homology"/>
<feature type="compositionally biased region" description="Acidic residues" evidence="2">
    <location>
        <begin position="297"/>
        <end position="321"/>
    </location>
</feature>
<dbReference type="InterPro" id="IPR016024">
    <property type="entry name" value="ARM-type_fold"/>
</dbReference>
<feature type="region of interest" description="Disordered" evidence="2">
    <location>
        <begin position="617"/>
        <end position="673"/>
    </location>
</feature>
<comment type="caution">
    <text evidence="3">The sequence shown here is derived from an EMBL/GenBank/DDBJ whole genome shotgun (WGS) entry which is preliminary data.</text>
</comment>
<dbReference type="InterPro" id="IPR007991">
    <property type="entry name" value="RNA_pol_I_trans_ini_fac_RRN3"/>
</dbReference>
<evidence type="ECO:0000313" key="4">
    <source>
        <dbReference type="Proteomes" id="UP001313282"/>
    </source>
</evidence>
<evidence type="ECO:0000256" key="1">
    <source>
        <dbReference type="ARBA" id="ARBA00010098"/>
    </source>
</evidence>
<accession>A0AAN8MWB1</accession>
<dbReference type="AlphaFoldDB" id="A0AAN8MWB1"/>
<sequence length="673" mass="76121">MVTLSAPAPPAMVGRKTLKREASTFEDSDASAASVENRPAKKVRFTDEDLSEDLRRKIILTALEDQTKNGKSQHFEELRKKFTARLSDPSAPDATELSQTIQCLMRVISQLDKSCAPLIGDIIHTNWAGRPQSFYRKYMAFLLQIISAHPQHTAKVVQMLVKHLALETVKEAQEFGSNVSPRSDIFATVHKMLETILGLAPTVWNSLFTSISGAFPFKGQKKIHQTTYIKNLLAVLKYAPAGKAKILGLIFEKMINLDGEIQINLEDLEEGEGEELDRQLRLSLESKNGQNLSDSGIGEDEEDEDEDSDADDDEDEEDPESSEPRTIEMIRETVDKLDAMLNLVFVYYDSKLPKESTAEPTQEDLEDFELLLHFFDNIILPTFKSQYVQFIVFWAAQKSPVFMDIFLGMLVERAMDPTKPQVARQAAAAYIASFVARAKLLGRDAVRSVVHMLCLWLEKFLKDREVECTSPNVRKFGGFYAVFQAVMYIFCFRWRDLRGKTALPVGEDEAIEDISRSSQSWAPGLQVIDRLLMSRFNPLKVCSQNVVNQFAEVASHFGVFYCYSIIERNKRGNLFSRKNSSTELPEATQLETYFPFDPFKLSHSKVWVEPLYQQWEPVPGIKKDGDDDEDDEDDDDDSDDSDDSNGSGDEGENDRDDETGDEGDSEDDESDDE</sequence>
<dbReference type="GO" id="GO:0001042">
    <property type="term" value="F:RNA polymerase I core binding"/>
    <property type="evidence" value="ECO:0007669"/>
    <property type="project" value="TreeGrafter"/>
</dbReference>
<keyword evidence="4" id="KW-1185">Reference proteome</keyword>
<reference evidence="3 4" key="1">
    <citation type="submission" date="2019-10" db="EMBL/GenBank/DDBJ databases">
        <authorList>
            <person name="Palmer J.M."/>
        </authorList>
    </citation>
    <scope>NUCLEOTIDE SEQUENCE [LARGE SCALE GENOMIC DNA]</scope>
    <source>
        <strain evidence="3 4">TWF718</strain>
    </source>
</reference>
<protein>
    <recommendedName>
        <fullName evidence="5">RNA polymerase I-specific transcription initiation factor RRN3</fullName>
    </recommendedName>
</protein>
<dbReference type="Proteomes" id="UP001313282">
    <property type="component" value="Unassembled WGS sequence"/>
</dbReference>
<dbReference type="GO" id="GO:0006361">
    <property type="term" value="P:transcription initiation at RNA polymerase I promoter"/>
    <property type="evidence" value="ECO:0007669"/>
    <property type="project" value="InterPro"/>
</dbReference>